<keyword evidence="1" id="KW-0539">Nucleus</keyword>
<keyword evidence="5" id="KW-1185">Reference proteome</keyword>
<feature type="domain" description="Zn(2)-C6 fungal-type" evidence="3">
    <location>
        <begin position="369"/>
        <end position="394"/>
    </location>
</feature>
<sequence length="889" mass="100113">MAPSAFIETPLAQGSIKPQQTPSLKQGSGVQFSAAKHLAYSPPSSILTMKDLALEPTALSPIATTESFPLLSHEAVLQHRRDLFSKDVLDNCLHHTRPGSVQLRGMAPRYAPFIHQFWHSPEVLKIVSDIAGVELVPAMDYEISHTNVQLGPGGLDAVRNTTVEPPEATAEAIKRFEQDKPKKQEVTDQTKPIIEWHEDSHPWVCVVMLSDARHMSGGETELMKGDGTTLKVKAPQMGCAVLLQGRYITHTAAPVTNMPERVTIVTSFRPKNPLLVDDTTNKNVRNKSHLTELYYQWTTYRLDVIAQRARIAADALKERYAKNVAESDAEGKPGLCMVETVSLEEIKKWSEEMIKYIQDTTKEMGLPSQRKKCDSIKFPCGNCQRLGLDCNTETKLVWEDDSRREGMKRRGPSKSTKRPNATQPVAGQPSPQRRNYNSVTTGSLFTQSGHEGGLQRLCKISEWPFDLDPIESHALDHYIQRFSRTYPTCAGPTNPFLRVFIPLSMQSRVVLDALLTLSCVQSWEHGSFVMERPMLFFRCKALRGCRELIESVINKSGVQKEIQSASTMDAAIQVVASRAATLDNGDVIYLLATCVLMVLYEKLSGEGQGNVTTHLRFFARVFPSRLFLAIENGNPLDDSRHQWNEAMAFLSSLFLYNDLVRSTSLRTTTLSDFYIRHGDPGSRFEFPKIIARLSAGDFSVTDQEIAAWDGRLDWFPSFALDAPDTSESRESLPVAEPAFVLNPYFRRLDNFARSQTWSEKGIVSELYRVSASVYRKQKFVDQWLSFGHGPPEIDENDLEMGNLPSWGVELLRLLPPVSPFDNTLLWPISIIAKELTDGMEREFALNKVESLEKRFRMKHFSDVREYLVTSWKAKDQGIISTYEQPVLFG</sequence>
<protein>
    <recommendedName>
        <fullName evidence="3">Zn(2)-C6 fungal-type domain-containing protein</fullName>
    </recommendedName>
</protein>
<dbReference type="InterPro" id="IPR001138">
    <property type="entry name" value="Zn2Cys6_DnaBD"/>
</dbReference>
<evidence type="ECO:0000313" key="4">
    <source>
        <dbReference type="EMBL" id="RMJ16475.1"/>
    </source>
</evidence>
<feature type="compositionally biased region" description="Polar residues" evidence="2">
    <location>
        <begin position="418"/>
        <end position="442"/>
    </location>
</feature>
<gene>
    <name evidence="4" type="ORF">CDV36_003852</name>
</gene>
<dbReference type="CDD" id="cd00067">
    <property type="entry name" value="GAL4"/>
    <property type="match status" value="1"/>
</dbReference>
<comment type="caution">
    <text evidence="4">The sequence shown here is derived from an EMBL/GenBank/DDBJ whole genome shotgun (WGS) entry which is preliminary data.</text>
</comment>
<dbReference type="GO" id="GO:0008270">
    <property type="term" value="F:zinc ion binding"/>
    <property type="evidence" value="ECO:0007669"/>
    <property type="project" value="InterPro"/>
</dbReference>
<dbReference type="InterPro" id="IPR021858">
    <property type="entry name" value="Fun_TF"/>
</dbReference>
<reference evidence="4 5" key="1">
    <citation type="submission" date="2017-06" db="EMBL/GenBank/DDBJ databases">
        <title>Comparative genomic analysis of Ambrosia Fusariam Clade fungi.</title>
        <authorList>
            <person name="Stajich J.E."/>
            <person name="Carrillo J."/>
            <person name="Kijimoto T."/>
            <person name="Eskalen A."/>
            <person name="O'Donnell K."/>
            <person name="Kasson M."/>
        </authorList>
    </citation>
    <scope>NUCLEOTIDE SEQUENCE [LARGE SCALE GENOMIC DNA]</scope>
    <source>
        <strain evidence="4">UCR3666</strain>
    </source>
</reference>
<dbReference type="EMBL" id="NKUJ01000047">
    <property type="protein sequence ID" value="RMJ16475.1"/>
    <property type="molecule type" value="Genomic_DNA"/>
</dbReference>
<evidence type="ECO:0000259" key="3">
    <source>
        <dbReference type="Pfam" id="PF00172"/>
    </source>
</evidence>
<proteinExistence type="predicted"/>
<evidence type="ECO:0000256" key="1">
    <source>
        <dbReference type="ARBA" id="ARBA00023242"/>
    </source>
</evidence>
<organism evidence="4 5">
    <name type="scientific">Fusarium kuroshium</name>
    <dbReference type="NCBI Taxonomy" id="2010991"/>
    <lineage>
        <taxon>Eukaryota</taxon>
        <taxon>Fungi</taxon>
        <taxon>Dikarya</taxon>
        <taxon>Ascomycota</taxon>
        <taxon>Pezizomycotina</taxon>
        <taxon>Sordariomycetes</taxon>
        <taxon>Hypocreomycetidae</taxon>
        <taxon>Hypocreales</taxon>
        <taxon>Nectriaceae</taxon>
        <taxon>Fusarium</taxon>
        <taxon>Fusarium solani species complex</taxon>
    </lineage>
</organism>
<dbReference type="Pfam" id="PF11951">
    <property type="entry name" value="Fungal_trans_2"/>
    <property type="match status" value="2"/>
</dbReference>
<name>A0A3M2SGN2_9HYPO</name>
<accession>A0A3M2SGN2</accession>
<dbReference type="STRING" id="2010991.A0A3M2SGN2"/>
<dbReference type="AlphaFoldDB" id="A0A3M2SGN2"/>
<dbReference type="OrthoDB" id="10256055at2759"/>
<evidence type="ECO:0000313" key="5">
    <source>
        <dbReference type="Proteomes" id="UP000277212"/>
    </source>
</evidence>
<dbReference type="Proteomes" id="UP000277212">
    <property type="component" value="Unassembled WGS sequence"/>
</dbReference>
<feature type="region of interest" description="Disordered" evidence="2">
    <location>
        <begin position="401"/>
        <end position="442"/>
    </location>
</feature>
<evidence type="ECO:0000256" key="2">
    <source>
        <dbReference type="SAM" id="MobiDB-lite"/>
    </source>
</evidence>
<feature type="compositionally biased region" description="Basic residues" evidence="2">
    <location>
        <begin position="406"/>
        <end position="417"/>
    </location>
</feature>
<dbReference type="PANTHER" id="PTHR41677">
    <property type="entry name" value="YALI0B19030P"/>
    <property type="match status" value="1"/>
</dbReference>
<dbReference type="PANTHER" id="PTHR41677:SF1">
    <property type="entry name" value="FE2OG DIOXYGENASE DOMAIN-CONTAINING PROTEIN"/>
    <property type="match status" value="1"/>
</dbReference>
<dbReference type="GO" id="GO:0000981">
    <property type="term" value="F:DNA-binding transcription factor activity, RNA polymerase II-specific"/>
    <property type="evidence" value="ECO:0007669"/>
    <property type="project" value="InterPro"/>
</dbReference>
<dbReference type="Pfam" id="PF00172">
    <property type="entry name" value="Zn_clus"/>
    <property type="match status" value="1"/>
</dbReference>